<evidence type="ECO:0000259" key="1">
    <source>
        <dbReference type="PROSITE" id="PS50035"/>
    </source>
</evidence>
<dbReference type="RefSeq" id="WP_275682977.1">
    <property type="nucleotide sequence ID" value="NZ_JAJLJH010000003.1"/>
</dbReference>
<dbReference type="CDD" id="cd09113">
    <property type="entry name" value="PLDc_ymdC_like_2"/>
    <property type="match status" value="1"/>
</dbReference>
<dbReference type="PANTHER" id="PTHR21248:SF12">
    <property type="entry name" value="CARDIOLIPIN SYNTHASE C"/>
    <property type="match status" value="1"/>
</dbReference>
<dbReference type="InterPro" id="IPR001736">
    <property type="entry name" value="PLipase_D/transphosphatidylase"/>
</dbReference>
<dbReference type="Proteomes" id="UP001139353">
    <property type="component" value="Unassembled WGS sequence"/>
</dbReference>
<reference evidence="2" key="1">
    <citation type="submission" date="2021-11" db="EMBL/GenBank/DDBJ databases">
        <title>BS-T2-15 a new species belonging to the Comamonadaceae family isolated from the soil of a French oak forest.</title>
        <authorList>
            <person name="Mieszkin S."/>
            <person name="Alain K."/>
        </authorList>
    </citation>
    <scope>NUCLEOTIDE SEQUENCE</scope>
    <source>
        <strain evidence="2">BS-T2-15</strain>
    </source>
</reference>
<protein>
    <submittedName>
        <fullName evidence="2">Phospholipase D family protein</fullName>
    </submittedName>
</protein>
<dbReference type="Pfam" id="PF13091">
    <property type="entry name" value="PLDc_2"/>
    <property type="match status" value="2"/>
</dbReference>
<dbReference type="EMBL" id="JAJLJH010000003">
    <property type="protein sequence ID" value="MCK9686940.1"/>
    <property type="molecule type" value="Genomic_DNA"/>
</dbReference>
<feature type="domain" description="PLD phosphodiesterase" evidence="1">
    <location>
        <begin position="176"/>
        <end position="203"/>
    </location>
</feature>
<dbReference type="PROSITE" id="PS51257">
    <property type="entry name" value="PROKAR_LIPOPROTEIN"/>
    <property type="match status" value="1"/>
</dbReference>
<keyword evidence="3" id="KW-1185">Reference proteome</keyword>
<dbReference type="SUPFAM" id="SSF56024">
    <property type="entry name" value="Phospholipase D/nuclease"/>
    <property type="match status" value="2"/>
</dbReference>
<feature type="domain" description="PLD phosphodiesterase" evidence="1">
    <location>
        <begin position="426"/>
        <end position="453"/>
    </location>
</feature>
<dbReference type="PROSITE" id="PS50035">
    <property type="entry name" value="PLD"/>
    <property type="match status" value="2"/>
</dbReference>
<dbReference type="SMART" id="SM00155">
    <property type="entry name" value="PLDc"/>
    <property type="match status" value="2"/>
</dbReference>
<accession>A0A9X1YK89</accession>
<evidence type="ECO:0000313" key="2">
    <source>
        <dbReference type="EMBL" id="MCK9686940.1"/>
    </source>
</evidence>
<dbReference type="Gene3D" id="3.30.870.10">
    <property type="entry name" value="Endonuclease Chain A"/>
    <property type="match status" value="2"/>
</dbReference>
<dbReference type="InterPro" id="IPR025202">
    <property type="entry name" value="PLD-like_dom"/>
</dbReference>
<gene>
    <name evidence="2" type="ORF">LPC04_14605</name>
</gene>
<proteinExistence type="predicted"/>
<comment type="caution">
    <text evidence="2">The sequence shown here is derived from an EMBL/GenBank/DDBJ whole genome shotgun (WGS) entry which is preliminary data.</text>
</comment>
<dbReference type="GO" id="GO:0032049">
    <property type="term" value="P:cardiolipin biosynthetic process"/>
    <property type="evidence" value="ECO:0007669"/>
    <property type="project" value="UniProtKB-ARBA"/>
</dbReference>
<sequence>MPPRLDTPFAARAWLRAFLALMLALVLQGCASLADLQKTPSTAIPAAADSPLAALLPPDLAPGSGSAFRPLAFSSFSMDARLTLIREARVSLDIQYYLLADDLTGRAFLRAVRDAAVRGVRVRILVDDLYTAANDRLLQGIAAYPNVQVRLFNPFPAGRALNVTRWSLSLLDLTRLNHRMHNKLFIADGVFAIAGGRNIADEYFFRSPRGNFIDFDLLVAGDAVPELAASFDQYWNSRHVYTLDALEPGAPKAEARREEFERATASAEMLFGPIMAGARDFLNYSPLSHDMARPPLKMLRGRIEVVADSPDKVSGAAASGMDKSTVISHLSERINHAHEQVLLASPYFVPGKAALDGLVRVRQHGVAVTLVTNTMASNDEPFVSAAYGRYRRRMLQAGMSLYEVSPRILRMDTTFDDSFGSMLGTSTGRLHAKIVVIDLNTTVAGSMNLDFRSSRENTELGLFVESGELAADVSLLIDDLRSAGTYRMRLGGASGTDVQWVDDEPDGEKVFESEPEISIATLLEVWLFSPFIQEDLL</sequence>
<dbReference type="PANTHER" id="PTHR21248">
    <property type="entry name" value="CARDIOLIPIN SYNTHASE"/>
    <property type="match status" value="1"/>
</dbReference>
<name>A0A9X1YK89_9BURK</name>
<dbReference type="CDD" id="cd09111">
    <property type="entry name" value="PLDc_ymdC_like_1"/>
    <property type="match status" value="1"/>
</dbReference>
<organism evidence="2 3">
    <name type="scientific">Scleromatobacter humisilvae</name>
    <dbReference type="NCBI Taxonomy" id="2897159"/>
    <lineage>
        <taxon>Bacteria</taxon>
        <taxon>Pseudomonadati</taxon>
        <taxon>Pseudomonadota</taxon>
        <taxon>Betaproteobacteria</taxon>
        <taxon>Burkholderiales</taxon>
        <taxon>Sphaerotilaceae</taxon>
        <taxon>Scleromatobacter</taxon>
    </lineage>
</organism>
<evidence type="ECO:0000313" key="3">
    <source>
        <dbReference type="Proteomes" id="UP001139353"/>
    </source>
</evidence>
<dbReference type="GO" id="GO:0030572">
    <property type="term" value="F:phosphatidyltransferase activity"/>
    <property type="evidence" value="ECO:0007669"/>
    <property type="project" value="UniProtKB-ARBA"/>
</dbReference>
<dbReference type="AlphaFoldDB" id="A0A9X1YK89"/>